<dbReference type="GeneID" id="57776816"/>
<dbReference type="PROSITE" id="PS52016">
    <property type="entry name" value="TONB_DEPENDENT_REC_3"/>
    <property type="match status" value="1"/>
</dbReference>
<evidence type="ECO:0000259" key="14">
    <source>
        <dbReference type="Pfam" id="PF07715"/>
    </source>
</evidence>
<organism evidence="15 16">
    <name type="scientific">Sphingobium yanoikuyae</name>
    <name type="common">Sphingomonas yanoikuyae</name>
    <dbReference type="NCBI Taxonomy" id="13690"/>
    <lineage>
        <taxon>Bacteria</taxon>
        <taxon>Pseudomonadati</taxon>
        <taxon>Pseudomonadota</taxon>
        <taxon>Alphaproteobacteria</taxon>
        <taxon>Sphingomonadales</taxon>
        <taxon>Sphingomonadaceae</taxon>
        <taxon>Sphingobium</taxon>
    </lineage>
</organism>
<sequence>MFDSTRTIHCGIAAFALGVSGAVEAQEAGDDAIIVTAQRRDQRLVEVPVSVSVVDHVAIHDQGLREISDITSRTPGLTGEATGLTVPSFAIRGISTASLGVGGEASVGVFQDGQYLGRLESSNIPFFDIDHVEVLKGPQSTLFGRNASAGAISIATRRPGPTFSMDASLLGADPRWTEGRLALDLPASDRLRTRLAYLHRSIRGTEFNTVDRQHEGGDVVDAVRGTVVAQAGPLTATLIGNYVSDNGGGFPSETLDSTLSAIGSLPADPFDGRHATDAPTYERRRIATANLQLSLPVGSSLTLETITAYQRTTLDRQFDIDGSSLPLFTARYRGYRDESVDQQVRLQITTPLVTGFIGGSWSRERIGRTLDASFSDEALLAGVTFPADSIFPGQPFFSACEGAISTAILGLPCNPAAKETSVANGRYDTLSAMGDLRWRVTDRIGLTTGGRLSLDRKRYAYETTIGSSVSALLYGGSVFVSPTSGVRRYRREWTAFQPRFVFDYRFDDGLVWASASKGFKAGGFDSARDTTRVPFAPETTWSLELGYRHVSPALTYSVVGYLATIDGYQMQVVKNGITATLNTGKVRSRGVEGEFLWRPINRLELSGAASWNTAEFRDLVTDAGDLSGNRLPYAPGLTLSGTLKGTMIDRQDWALSAIASVRSYSRQFFTMANDPDEGQAGRAVVDAGIIVDAHDIRLRVFARNLLDRRYLIYAIDQGFGIVANRGAPRTVGAEISVSF</sequence>
<reference evidence="15 16" key="1">
    <citation type="submission" date="2017-10" db="EMBL/GenBank/DDBJ databases">
        <title>Sphingobium yanoikuyae S72.</title>
        <authorList>
            <person name="Sanchez E."/>
            <person name="Bustos P."/>
            <person name="Mendoza P."/>
            <person name="Guo X."/>
            <person name="Mendoza A."/>
        </authorList>
    </citation>
    <scope>NUCLEOTIDE SEQUENCE [LARGE SCALE GENOMIC DNA]</scope>
    <source>
        <strain evidence="15 16">S72</strain>
    </source>
</reference>
<dbReference type="GO" id="GO:0006826">
    <property type="term" value="P:iron ion transport"/>
    <property type="evidence" value="ECO:0007669"/>
    <property type="project" value="UniProtKB-KW"/>
</dbReference>
<evidence type="ECO:0000256" key="12">
    <source>
        <dbReference type="RuleBase" id="RU003357"/>
    </source>
</evidence>
<dbReference type="AlphaFoldDB" id="A0A291MYB6"/>
<dbReference type="PANTHER" id="PTHR32552:SF81">
    <property type="entry name" value="TONB-DEPENDENT OUTER MEMBRANE RECEPTOR"/>
    <property type="match status" value="1"/>
</dbReference>
<name>A0A291MYB6_SPHYA</name>
<evidence type="ECO:0000256" key="5">
    <source>
        <dbReference type="ARBA" id="ARBA00022692"/>
    </source>
</evidence>
<evidence type="ECO:0000256" key="9">
    <source>
        <dbReference type="ARBA" id="ARBA00023136"/>
    </source>
</evidence>
<evidence type="ECO:0000256" key="3">
    <source>
        <dbReference type="ARBA" id="ARBA00022452"/>
    </source>
</evidence>
<evidence type="ECO:0000256" key="11">
    <source>
        <dbReference type="PROSITE-ProRule" id="PRU01360"/>
    </source>
</evidence>
<keyword evidence="7" id="KW-0406">Ion transport</keyword>
<evidence type="ECO:0000256" key="2">
    <source>
        <dbReference type="ARBA" id="ARBA00022448"/>
    </source>
</evidence>
<comment type="subcellular location">
    <subcellularLocation>
        <location evidence="1 11">Cell outer membrane</location>
        <topology evidence="1 11">Multi-pass membrane protein</topology>
    </subcellularLocation>
</comment>
<feature type="domain" description="TonB-dependent receptor plug" evidence="14">
    <location>
        <begin position="45"/>
        <end position="151"/>
    </location>
</feature>
<dbReference type="EMBL" id="CP023741">
    <property type="protein sequence ID" value="ATI79991.1"/>
    <property type="molecule type" value="Genomic_DNA"/>
</dbReference>
<evidence type="ECO:0000256" key="8">
    <source>
        <dbReference type="ARBA" id="ARBA00023077"/>
    </source>
</evidence>
<dbReference type="RefSeq" id="WP_097383243.1">
    <property type="nucleotide sequence ID" value="NZ_CP023741.1"/>
</dbReference>
<dbReference type="GO" id="GO:0009279">
    <property type="term" value="C:cell outer membrane"/>
    <property type="evidence" value="ECO:0007669"/>
    <property type="project" value="UniProtKB-SubCell"/>
</dbReference>
<keyword evidence="3 11" id="KW-1134">Transmembrane beta strand</keyword>
<keyword evidence="10 11" id="KW-0998">Cell outer membrane</keyword>
<keyword evidence="5 11" id="KW-0812">Transmembrane</keyword>
<keyword evidence="9 11" id="KW-0472">Membrane</keyword>
<dbReference type="Gene3D" id="2.40.170.20">
    <property type="entry name" value="TonB-dependent receptor, beta-barrel domain"/>
    <property type="match status" value="1"/>
</dbReference>
<keyword evidence="8 12" id="KW-0798">TonB box</keyword>
<evidence type="ECO:0000256" key="4">
    <source>
        <dbReference type="ARBA" id="ARBA00022496"/>
    </source>
</evidence>
<feature type="domain" description="TonB-dependent receptor-like beta-barrel" evidence="13">
    <location>
        <begin position="236"/>
        <end position="705"/>
    </location>
</feature>
<evidence type="ECO:0000256" key="1">
    <source>
        <dbReference type="ARBA" id="ARBA00004571"/>
    </source>
</evidence>
<keyword evidence="6" id="KW-0408">Iron</keyword>
<dbReference type="InterPro" id="IPR039426">
    <property type="entry name" value="TonB-dep_rcpt-like"/>
</dbReference>
<dbReference type="InterPro" id="IPR036942">
    <property type="entry name" value="Beta-barrel_TonB_sf"/>
</dbReference>
<dbReference type="InterPro" id="IPR000531">
    <property type="entry name" value="Beta-barrel_TonB"/>
</dbReference>
<accession>A0A291MYB6</accession>
<gene>
    <name evidence="15" type="ORF">A6768_08210</name>
</gene>
<proteinExistence type="inferred from homology"/>
<evidence type="ECO:0000313" key="16">
    <source>
        <dbReference type="Proteomes" id="UP000219422"/>
    </source>
</evidence>
<keyword evidence="2 11" id="KW-0813">Transport</keyword>
<dbReference type="SUPFAM" id="SSF56935">
    <property type="entry name" value="Porins"/>
    <property type="match status" value="1"/>
</dbReference>
<evidence type="ECO:0000313" key="15">
    <source>
        <dbReference type="EMBL" id="ATI79991.1"/>
    </source>
</evidence>
<protein>
    <recommendedName>
        <fullName evidence="17">TonB-dependent receptor</fullName>
    </recommendedName>
</protein>
<dbReference type="KEGG" id="sya:A6768_08210"/>
<dbReference type="Proteomes" id="UP000219422">
    <property type="component" value="Chromosome"/>
</dbReference>
<comment type="similarity">
    <text evidence="11 12">Belongs to the TonB-dependent receptor family.</text>
</comment>
<evidence type="ECO:0000256" key="10">
    <source>
        <dbReference type="ARBA" id="ARBA00023237"/>
    </source>
</evidence>
<evidence type="ECO:0008006" key="17">
    <source>
        <dbReference type="Google" id="ProtNLM"/>
    </source>
</evidence>
<evidence type="ECO:0000259" key="13">
    <source>
        <dbReference type="Pfam" id="PF00593"/>
    </source>
</evidence>
<dbReference type="InterPro" id="IPR012910">
    <property type="entry name" value="Plug_dom"/>
</dbReference>
<keyword evidence="4" id="KW-0410">Iron transport</keyword>
<evidence type="ECO:0000256" key="7">
    <source>
        <dbReference type="ARBA" id="ARBA00023065"/>
    </source>
</evidence>
<dbReference type="PANTHER" id="PTHR32552">
    <property type="entry name" value="FERRICHROME IRON RECEPTOR-RELATED"/>
    <property type="match status" value="1"/>
</dbReference>
<dbReference type="Pfam" id="PF00593">
    <property type="entry name" value="TonB_dep_Rec_b-barrel"/>
    <property type="match status" value="1"/>
</dbReference>
<dbReference type="Pfam" id="PF07715">
    <property type="entry name" value="Plug"/>
    <property type="match status" value="1"/>
</dbReference>
<evidence type="ECO:0000256" key="6">
    <source>
        <dbReference type="ARBA" id="ARBA00023004"/>
    </source>
</evidence>